<sequence>MADQPIADDREDGAVTPLALDKVRASKAGHAYHEAWAARTALELLPPSTDLISITLEGFDEEDEQELGAGAVEIADLVRYHGGTDVAQSHRVTVVQFKYSIASADKAVRASDLASTLRKFAASDAELRVAYGDRHVVEVVRYEFATNRPIHANLGKAISALVTGSEPEHDVARQASQIAEALRDYPHSQAELLQRLELVGSKGSLVDAERGISATLAAWGEPGDPDAEKRLLKLRNLIRIKAGPGSEADKRVDRIAVLAELEVEDEERLYPTPDAFPDVGEVVQRAVMADLLQLARQPGFPLVVHAAGGMGKTVLMQGLAEQLKVDGPVVLFDGFGAGRWRDPSDNRHLPDRTLVHLANLLAGEGLCDILLPIADVTALLKAFRRRLAQSVASARNTRQDAHVSLVLDAVDHAGLAAQETATQSFAHLLLRSISTSPIDGVRIVASCRTERLALATGGSSHRKFPIPLFTDSEARTLIASRAPDCSQAEIAALLTRSGRNPRCLDNLIAAGRPFDPISFPDSPTEPSDLLDALLRKRLDDARETARARGASDADIDLLLTGIALLAPPVPIEELAAAHGLIAEQVESFAADLAPLLERTPHGLMFRDEPTETLIRTTYGSDQAGRDRVIAALQERQVSSNYAARALPALLTSFRDADQLIELAFDLRVPTGASQVSVRDIRLARITAAITLAGDLERRDDLFRLLLEASLVAAGHERSDRFLYEHPDLAAVSGDPEALRRLAATYVGWPGGKHAALALASAFAGDRDEARRHARRSIDWHNWAVHSRHTTRFSNTNASREWDDIGFAYVEMLVGNDVRVAEFFARRGDGAAYAKFSDLFDLLERHYLSSHPPTSRVFAHLARCTLPSRALFAAALQFGDRDATRDKKLVAAMASAPAPTGDGASLAMASVLASARAADVGLDHEASVLLAGAGLKVQSIHDYSSYFPIDRTVDVAVLAAGVRSALRGRPATLLDIAPAELVELVPRSLRTRGPAAFARALDRKLAEPKYGPGRRPRRRRDSLNGEKRFDYSRALSGRIMPLLPCAQDLANIIRPPLRTTRSEMLSLAVNRVIASVEKASNYPYRDGKAYLARTGFRAVFYLADALGAFDAALAKQMVDWLATAPGLYTPELTDFVARLSRLPQCHEAALVLASHVEKKIQLDTDVGSRVTAYGGLARAVWRVSTEEAAAYFRRALDLAEAIGSDDFDRTNHLLELTAHYKGAELSPEASHTLARILELNQGEDGRFPWIEYANTMVPIAGRATLAMINRLDDRDVARLRLSLGPALTVLVRQSKLSAETAAALFGLAPPGEAWTWHISDFATEAVKQLPPERHEWFFNLLLVEIDREDQLSPARDTIEGLARLATEHLPETSAARIRIERLLSRRGPRDDLRSAAIPAPAESEPQPFPVDLNDPDEIDRLILREEVDQAGRRWPVRTLLDLAQSAATPAERLGFVRAVVEATAASLADKISALDGHLEVWSASSAAMRDALPELGLRLASKHATELASSRTDAWGGWRGLERYFLADRVALVEHVVAGLRSDAGNLGGNAWLALAARLAADVKDEAIVEGLERFLATSAEKLPNEVGDGPWSSALAVPNDEVDLIAGLLWARLGHPVAAMRWRAAHAVRRVAETGRFDFIGKLIERFDAGTGSPFTDAKLPFFAMHSRLWLLIALARIAKDSPASLVHHRDFLERIAGSVDFPHVVMRSFAQDALGAIAPALEPAEEAIVLGAIASTNVSPHPQAPRADYTEFRYVSRPDTSPRPDNPFHLDYDFNKYQVERLCHVFGCPGWEIEDRIGRWVRRWDPSVKAMHECPRSNGYDQTWSSGYVPDRDLYGGYLGWHALMLAAGELLADRPVVGEDWSGDAWGAFLDEYRLSRDDGLWLADLTDPFPLDLPKDADIPMPDSGAARRPVGEDIRLLAPMLGIRDDKIASDWIPAAGRWSIDRDTTLTLRSVAASASDARSTVMTLLSDEPFFRWLPDDEDEIARHFGHEGHSVKAWVAETPNTQRQLDRHDPYGCTSALDRPFPTDATIRVLSATPGDPVVREWWIENAKAFYAEAWGAEGGRGEQAWSEAGSRIFVSHSALTSFLTATDQRLVVALKLQKYHRGKTSGKAGDTSAFTHRWLLAIINRRGEVWMPHRLSKHARRAIEELDADRRRDFHPRFRAIAGLPDDWLAREAHLPIDPELYRGFLEQLEKGDADP</sequence>
<evidence type="ECO:0000313" key="3">
    <source>
        <dbReference type="Proteomes" id="UP000223606"/>
    </source>
</evidence>
<gene>
    <name evidence="2" type="ORF">HDIA_1956</name>
</gene>
<feature type="region of interest" description="Disordered" evidence="1">
    <location>
        <begin position="1389"/>
        <end position="1410"/>
    </location>
</feature>
<dbReference type="CDD" id="cd01120">
    <property type="entry name" value="RecA-like_superfamily"/>
    <property type="match status" value="1"/>
</dbReference>
<organism evidence="2 3">
    <name type="scientific">Hartmannibacter diazotrophicus</name>
    <dbReference type="NCBI Taxonomy" id="1482074"/>
    <lineage>
        <taxon>Bacteria</taxon>
        <taxon>Pseudomonadati</taxon>
        <taxon>Pseudomonadota</taxon>
        <taxon>Alphaproteobacteria</taxon>
        <taxon>Hyphomicrobiales</taxon>
        <taxon>Pleomorphomonadaceae</taxon>
        <taxon>Hartmannibacter</taxon>
    </lineage>
</organism>
<dbReference type="KEGG" id="hdi:HDIA_1956"/>
<dbReference type="EMBL" id="LT960614">
    <property type="protein sequence ID" value="SON55497.1"/>
    <property type="molecule type" value="Genomic_DNA"/>
</dbReference>
<dbReference type="SUPFAM" id="SSF52540">
    <property type="entry name" value="P-loop containing nucleoside triphosphate hydrolases"/>
    <property type="match status" value="1"/>
</dbReference>
<dbReference type="InterPro" id="IPR027417">
    <property type="entry name" value="P-loop_NTPase"/>
</dbReference>
<protein>
    <submittedName>
        <fullName evidence="2">Uncharacterized protein</fullName>
    </submittedName>
</protein>
<keyword evidence="3" id="KW-1185">Reference proteome</keyword>
<dbReference type="RefSeq" id="WP_197708121.1">
    <property type="nucleotide sequence ID" value="NZ_LT960614.1"/>
</dbReference>
<proteinExistence type="predicted"/>
<dbReference type="Proteomes" id="UP000223606">
    <property type="component" value="Chromosome 1"/>
</dbReference>
<reference evidence="3" key="1">
    <citation type="submission" date="2017-09" db="EMBL/GenBank/DDBJ databases">
        <title>Genome sequence of Nannocystis excedens DSM 71.</title>
        <authorList>
            <person name="Blom J."/>
        </authorList>
    </citation>
    <scope>NUCLEOTIDE SEQUENCE [LARGE SCALE GENOMIC DNA]</scope>
    <source>
        <strain evidence="3">type strain: E19</strain>
    </source>
</reference>
<evidence type="ECO:0000313" key="2">
    <source>
        <dbReference type="EMBL" id="SON55497.1"/>
    </source>
</evidence>
<feature type="compositionally biased region" description="Low complexity" evidence="1">
    <location>
        <begin position="1393"/>
        <end position="1404"/>
    </location>
</feature>
<evidence type="ECO:0000256" key="1">
    <source>
        <dbReference type="SAM" id="MobiDB-lite"/>
    </source>
</evidence>
<name>A0A2C9D590_9HYPH</name>
<accession>A0A2C9D590</accession>